<dbReference type="Proteomes" id="UP000515981">
    <property type="component" value="Chromosome"/>
</dbReference>
<dbReference type="PANTHER" id="PTHR30595:SF6">
    <property type="entry name" value="SCHLAFEN ALBA-2 DOMAIN-CONTAINING PROTEIN"/>
    <property type="match status" value="1"/>
</dbReference>
<dbReference type="Pfam" id="PF21247">
    <property type="entry name" value="Fic-like_C"/>
    <property type="match status" value="1"/>
</dbReference>
<dbReference type="Gene3D" id="3.30.565.60">
    <property type="match status" value="1"/>
</dbReference>
<dbReference type="RefSeq" id="WP_117465484.1">
    <property type="nucleotide sequence ID" value="NZ_CP060633.1"/>
</dbReference>
<dbReference type="AlphaFoldDB" id="A0A7G9FT84"/>
<name>A0A7G9FT84_9FIRM</name>
<dbReference type="InterPro" id="IPR007421">
    <property type="entry name" value="Schlafen_AlbA_2_dom"/>
</dbReference>
<keyword evidence="4" id="KW-1185">Reference proteome</keyword>
<accession>A0A7G9FT84</accession>
<dbReference type="PANTHER" id="PTHR30595">
    <property type="entry name" value="GLPR-RELATED TRANSCRIPTIONAL REPRESSOR"/>
    <property type="match status" value="1"/>
</dbReference>
<evidence type="ECO:0000259" key="2">
    <source>
        <dbReference type="Pfam" id="PF21247"/>
    </source>
</evidence>
<feature type="domain" description="Filamentation induced by cAMP protein Fic-like C-terminal" evidence="2">
    <location>
        <begin position="414"/>
        <end position="468"/>
    </location>
</feature>
<sequence length="474" mass="53486">MIEQLISEATECDFKVALETKKPKSWLKSVSAFSNGIGGTLFFGVSDDRKPIGLSDVQKDAEAISRLIKERITPLPQFILKPLQEDGKNLLALDVSPGRSTPYYYKADGVMEAYIRVGNESVIAPDYIVNELILKGTNQSFDTLTTDAVKKDYSFTLLEATYLERTGLRFEPSDYVSFGLADKNGVLTNAGKLMTDQHTVYNSRMFCTRWNGLEKGSIFDDALDDKEYEGNLIYLLNSGSEFIRNNSKVRFVKKAQYRVDKPDYAERAVTEALVNALIHRDYIVLGSEIHIDMFDDRVEITSPGGMFGGGSIQEYDIYSIRSMRRNPVIADLFHRMKYMERRGSGLRKIVSETEKLPGYTAAYKPEFSSTATDFRVILKNVNYNMCGASVHVAAHDTAHDAAHDTSVISKQNLLLEFCADPKSRDEMQAYIDVSSRSHFSKYYLKPLLSSGKLEMMFPDKPKSKNQKYTTVHSK</sequence>
<dbReference type="InterPro" id="IPR049514">
    <property type="entry name" value="Fic-like_C"/>
</dbReference>
<dbReference type="EMBL" id="CP060633">
    <property type="protein sequence ID" value="QNM01766.1"/>
    <property type="molecule type" value="Genomic_DNA"/>
</dbReference>
<dbReference type="InterPro" id="IPR038475">
    <property type="entry name" value="RecG_C_sf"/>
</dbReference>
<gene>
    <name evidence="3" type="ORF">H9Q77_11770</name>
</gene>
<feature type="domain" description="Schlafen AlbA-2" evidence="1">
    <location>
        <begin position="8"/>
        <end position="122"/>
    </location>
</feature>
<organism evidence="3 4">
    <name type="scientific">Simiaoa sunii</name>
    <dbReference type="NCBI Taxonomy" id="2763672"/>
    <lineage>
        <taxon>Bacteria</taxon>
        <taxon>Bacillati</taxon>
        <taxon>Bacillota</taxon>
        <taxon>Clostridia</taxon>
        <taxon>Lachnospirales</taxon>
        <taxon>Lachnospiraceae</taxon>
        <taxon>Simiaoa</taxon>
    </lineage>
</organism>
<dbReference type="KEGG" id="ssun:H9Q77_11770"/>
<dbReference type="Gene3D" id="3.30.950.30">
    <property type="entry name" value="Schlafen, AAA domain"/>
    <property type="match status" value="1"/>
</dbReference>
<evidence type="ECO:0000313" key="3">
    <source>
        <dbReference type="EMBL" id="QNM01766.1"/>
    </source>
</evidence>
<evidence type="ECO:0000313" key="4">
    <source>
        <dbReference type="Proteomes" id="UP000515981"/>
    </source>
</evidence>
<dbReference type="Pfam" id="PF04326">
    <property type="entry name" value="SLFN_AlbA_2"/>
    <property type="match status" value="1"/>
</dbReference>
<protein>
    <submittedName>
        <fullName evidence="3">Putative DNA binding domain-containing protein</fullName>
    </submittedName>
</protein>
<dbReference type="Pfam" id="PF13749">
    <property type="entry name" value="HATPase_c_4"/>
    <property type="match status" value="1"/>
</dbReference>
<evidence type="ECO:0000259" key="1">
    <source>
        <dbReference type="Pfam" id="PF04326"/>
    </source>
</evidence>
<dbReference type="InterPro" id="IPR038461">
    <property type="entry name" value="Schlafen_AlbA_2_dom_sf"/>
</dbReference>
<proteinExistence type="predicted"/>
<reference evidence="3 4" key="1">
    <citation type="submission" date="2020-08" db="EMBL/GenBank/DDBJ databases">
        <authorList>
            <person name="Liu C."/>
            <person name="Sun Q."/>
        </authorList>
    </citation>
    <scope>NUCLEOTIDE SEQUENCE [LARGE SCALE GENOMIC DNA]</scope>
    <source>
        <strain evidence="3 4">NSJ-8</strain>
    </source>
</reference>